<dbReference type="Proteomes" id="UP000037035">
    <property type="component" value="Unassembled WGS sequence"/>
</dbReference>
<reference evidence="1 2" key="1">
    <citation type="submission" date="2015-08" db="EMBL/GenBank/DDBJ databases">
        <title>Next Generation Sequencing and Analysis of the Genome of Puccinia sorghi L Schw, the Causal Agent of Maize Common Rust.</title>
        <authorList>
            <person name="Rochi L."/>
            <person name="Burguener G."/>
            <person name="Darino M."/>
            <person name="Turjanski A."/>
            <person name="Kreff E."/>
            <person name="Dieguez M.J."/>
            <person name="Sacco F."/>
        </authorList>
    </citation>
    <scope>NUCLEOTIDE SEQUENCE [LARGE SCALE GENOMIC DNA]</scope>
    <source>
        <strain evidence="1 2">RO10H11247</strain>
    </source>
</reference>
<dbReference type="AlphaFoldDB" id="A0A0L6VSM1"/>
<proteinExistence type="predicted"/>
<name>A0A0L6VSM1_9BASI</name>
<keyword evidence="2" id="KW-1185">Reference proteome</keyword>
<evidence type="ECO:0000313" key="2">
    <source>
        <dbReference type="Proteomes" id="UP000037035"/>
    </source>
</evidence>
<dbReference type="VEuPathDB" id="FungiDB:VP01_1111g5"/>
<gene>
    <name evidence="1" type="ORF">VP01_1111g5</name>
</gene>
<comment type="caution">
    <text evidence="1">The sequence shown here is derived from an EMBL/GenBank/DDBJ whole genome shotgun (WGS) entry which is preliminary data.</text>
</comment>
<evidence type="ECO:0000313" key="1">
    <source>
        <dbReference type="EMBL" id="KNZ63694.1"/>
    </source>
</evidence>
<accession>A0A0L6VSM1</accession>
<dbReference type="EMBL" id="LAVV01001244">
    <property type="protein sequence ID" value="KNZ63694.1"/>
    <property type="molecule type" value="Genomic_DNA"/>
</dbReference>
<sequence>MIKKKYLFMFHLKRKRTLKNIYKYIYIYIKSTSKNIYKYIYNILGIWQKHMVHNHFFKIHGPFGALIQKLCVPHNWQSRRFFPNKATSPILLSRFSQIGVSQNGGMNWSANSQNGCPHGPGTGVKTTNLKRTNEQYPISFFLTLEENLKMWNFRSTQKQSHPNQTFLLPPQSIPNKSSQFARSYYEEIFFFQGISLLELLVFLFELFFFSTLCDSLSYTSRKRSKLRTLFESGIKMGSSKKTSAKVGRIKKQTDKIRVYNFSSHLQIRDKIVVFQNLFTIYKHDPKFWLWSLLGRHGPKFLKTSHPKNKNIMWADYAYAPINDFCSSLFLEQILQWTISYTSAGNVLLLFIYHPFHSPIILVPFANLKISLWSKNKNKNLFFFSFWCKSSNFREPCEKRSQELENSFGTFQVGGIVTWDGNKCNGIIGIENLTAVTRLSLGSQALHDLKGFRRVGAVWGLVSN</sequence>
<protein>
    <submittedName>
        <fullName evidence="1">Uncharacterized protein</fullName>
    </submittedName>
</protein>
<organism evidence="1 2">
    <name type="scientific">Puccinia sorghi</name>
    <dbReference type="NCBI Taxonomy" id="27349"/>
    <lineage>
        <taxon>Eukaryota</taxon>
        <taxon>Fungi</taxon>
        <taxon>Dikarya</taxon>
        <taxon>Basidiomycota</taxon>
        <taxon>Pucciniomycotina</taxon>
        <taxon>Pucciniomycetes</taxon>
        <taxon>Pucciniales</taxon>
        <taxon>Pucciniaceae</taxon>
        <taxon>Puccinia</taxon>
    </lineage>
</organism>